<dbReference type="PRINTS" id="PR00385">
    <property type="entry name" value="P450"/>
</dbReference>
<evidence type="ECO:0000256" key="6">
    <source>
        <dbReference type="ARBA" id="ARBA00023033"/>
    </source>
</evidence>
<dbReference type="PRINTS" id="PR00463">
    <property type="entry name" value="EP450I"/>
</dbReference>
<keyword evidence="6 8" id="KW-0503">Monooxygenase</keyword>
<keyword evidence="3 7" id="KW-0479">Metal-binding</keyword>
<dbReference type="PANTHER" id="PTHR24305:SF157">
    <property type="entry name" value="N-ACETYLTRYPTOPHAN 6-HYDROXYLASE IVOC-RELATED"/>
    <property type="match status" value="1"/>
</dbReference>
<name>A0AA39QPW1_9LECA</name>
<dbReference type="Pfam" id="PF00067">
    <property type="entry name" value="p450"/>
    <property type="match status" value="2"/>
</dbReference>
<dbReference type="Gene3D" id="1.10.630.10">
    <property type="entry name" value="Cytochrome P450"/>
    <property type="match status" value="1"/>
</dbReference>
<protein>
    <recommendedName>
        <fullName evidence="12">Cytochrome P450</fullName>
    </recommendedName>
</protein>
<gene>
    <name evidence="10" type="ORF">JMJ35_010635</name>
</gene>
<evidence type="ECO:0000256" key="8">
    <source>
        <dbReference type="RuleBase" id="RU000461"/>
    </source>
</evidence>
<comment type="cofactor">
    <cofactor evidence="1 7">
        <name>heme</name>
        <dbReference type="ChEBI" id="CHEBI:30413"/>
    </cofactor>
</comment>
<dbReference type="SUPFAM" id="SSF48264">
    <property type="entry name" value="Cytochrome P450"/>
    <property type="match status" value="1"/>
</dbReference>
<dbReference type="PANTHER" id="PTHR24305">
    <property type="entry name" value="CYTOCHROME P450"/>
    <property type="match status" value="1"/>
</dbReference>
<dbReference type="AlphaFoldDB" id="A0AA39QPW1"/>
<evidence type="ECO:0000256" key="7">
    <source>
        <dbReference type="PIRSR" id="PIRSR602401-1"/>
    </source>
</evidence>
<organism evidence="10 11">
    <name type="scientific">Cladonia borealis</name>
    <dbReference type="NCBI Taxonomy" id="184061"/>
    <lineage>
        <taxon>Eukaryota</taxon>
        <taxon>Fungi</taxon>
        <taxon>Dikarya</taxon>
        <taxon>Ascomycota</taxon>
        <taxon>Pezizomycotina</taxon>
        <taxon>Lecanoromycetes</taxon>
        <taxon>OSLEUM clade</taxon>
        <taxon>Lecanoromycetidae</taxon>
        <taxon>Lecanorales</taxon>
        <taxon>Lecanorineae</taxon>
        <taxon>Cladoniaceae</taxon>
        <taxon>Cladonia</taxon>
    </lineage>
</organism>
<keyword evidence="7 8" id="KW-0349">Heme</keyword>
<dbReference type="GO" id="GO:0005506">
    <property type="term" value="F:iron ion binding"/>
    <property type="evidence" value="ECO:0007669"/>
    <property type="project" value="InterPro"/>
</dbReference>
<keyword evidence="4 8" id="KW-0560">Oxidoreductase</keyword>
<dbReference type="InterPro" id="IPR050121">
    <property type="entry name" value="Cytochrome_P450_monoxygenase"/>
</dbReference>
<dbReference type="GO" id="GO:0004497">
    <property type="term" value="F:monooxygenase activity"/>
    <property type="evidence" value="ECO:0007669"/>
    <property type="project" value="UniProtKB-KW"/>
</dbReference>
<dbReference type="GO" id="GO:0016705">
    <property type="term" value="F:oxidoreductase activity, acting on paired donors, with incorporation or reduction of molecular oxygen"/>
    <property type="evidence" value="ECO:0007669"/>
    <property type="project" value="InterPro"/>
</dbReference>
<dbReference type="Proteomes" id="UP001166286">
    <property type="component" value="Unassembled WGS sequence"/>
</dbReference>
<evidence type="ECO:0000256" key="1">
    <source>
        <dbReference type="ARBA" id="ARBA00001971"/>
    </source>
</evidence>
<feature type="binding site" description="axial binding residue" evidence="7">
    <location>
        <position position="434"/>
    </location>
    <ligand>
        <name>heme</name>
        <dbReference type="ChEBI" id="CHEBI:30413"/>
    </ligand>
    <ligandPart>
        <name>Fe</name>
        <dbReference type="ChEBI" id="CHEBI:18248"/>
    </ligandPart>
</feature>
<evidence type="ECO:0000256" key="9">
    <source>
        <dbReference type="SAM" id="Phobius"/>
    </source>
</evidence>
<evidence type="ECO:0008006" key="12">
    <source>
        <dbReference type="Google" id="ProtNLM"/>
    </source>
</evidence>
<evidence type="ECO:0000313" key="11">
    <source>
        <dbReference type="Proteomes" id="UP001166286"/>
    </source>
</evidence>
<sequence length="490" mass="56082">MENSKLIFVAPYLALGCALYFIALVIYRLYFSPVAHFPGSKLTAATGWIETYYDVFKGGQFTFQLQKWHEQYGPIIRINPDEIHVSDPDFYDVAYASSAPFEKMPKWRDRFGLPGAVQSTVQHELHRSRRMTLNPHFSKKAISNFSWFIQQRMDQLCDRLLREFKDSGEVVTLNDAWGAVTADIIINYCLGFDYNFVGYPGFVAPFTRSIKELALSVHIAGHFPWFLKLLQSSPDWLVGLLNPGMKPVFNFQNEIKKQITIIKESDHEKHSTERHKTVFADILSSNLPRQEKTVARLQDEATGVVAAAIETTKTTLSVASFHILHNPGILRRLRIEWREAIFSDPEKPTCYGVAQRLPRVSKYKAIQYDTYSIPPNTPFSMSSYIQHTSSVFNDCFSFSPDRWLTTAKVASAPGREEKSLDRFFVPFSKGTRWCLGQNLAWAQLYIGLSALFRRVDLELFETEPEAISSAREYFITLPPPETKGIRVIVK</sequence>
<evidence type="ECO:0000256" key="4">
    <source>
        <dbReference type="ARBA" id="ARBA00023002"/>
    </source>
</evidence>
<reference evidence="10" key="1">
    <citation type="submission" date="2023-03" db="EMBL/GenBank/DDBJ databases">
        <title>Complete genome of Cladonia borealis.</title>
        <authorList>
            <person name="Park H."/>
        </authorList>
    </citation>
    <scope>NUCLEOTIDE SEQUENCE</scope>
    <source>
        <strain evidence="10">ANT050790</strain>
    </source>
</reference>
<evidence type="ECO:0000256" key="3">
    <source>
        <dbReference type="ARBA" id="ARBA00022723"/>
    </source>
</evidence>
<dbReference type="InterPro" id="IPR001128">
    <property type="entry name" value="Cyt_P450"/>
</dbReference>
<evidence type="ECO:0000256" key="5">
    <source>
        <dbReference type="ARBA" id="ARBA00023004"/>
    </source>
</evidence>
<keyword evidence="9" id="KW-1133">Transmembrane helix</keyword>
<keyword evidence="5 7" id="KW-0408">Iron</keyword>
<proteinExistence type="inferred from homology"/>
<evidence type="ECO:0000256" key="2">
    <source>
        <dbReference type="ARBA" id="ARBA00010617"/>
    </source>
</evidence>
<keyword evidence="9" id="KW-0812">Transmembrane</keyword>
<dbReference type="EMBL" id="JAFEKC020000026">
    <property type="protein sequence ID" value="KAK0506935.1"/>
    <property type="molecule type" value="Genomic_DNA"/>
</dbReference>
<dbReference type="PROSITE" id="PS00086">
    <property type="entry name" value="CYTOCHROME_P450"/>
    <property type="match status" value="1"/>
</dbReference>
<dbReference type="CDD" id="cd11062">
    <property type="entry name" value="CYP58-like"/>
    <property type="match status" value="1"/>
</dbReference>
<comment type="caution">
    <text evidence="10">The sequence shown here is derived from an EMBL/GenBank/DDBJ whole genome shotgun (WGS) entry which is preliminary data.</text>
</comment>
<accession>A0AA39QPW1</accession>
<dbReference type="PROSITE" id="PS51257">
    <property type="entry name" value="PROKAR_LIPOPROTEIN"/>
    <property type="match status" value="1"/>
</dbReference>
<comment type="similarity">
    <text evidence="2 8">Belongs to the cytochrome P450 family.</text>
</comment>
<keyword evidence="9" id="KW-0472">Membrane</keyword>
<dbReference type="GO" id="GO:0020037">
    <property type="term" value="F:heme binding"/>
    <property type="evidence" value="ECO:0007669"/>
    <property type="project" value="InterPro"/>
</dbReference>
<dbReference type="InterPro" id="IPR002401">
    <property type="entry name" value="Cyt_P450_E_grp-I"/>
</dbReference>
<keyword evidence="11" id="KW-1185">Reference proteome</keyword>
<dbReference type="InterPro" id="IPR036396">
    <property type="entry name" value="Cyt_P450_sf"/>
</dbReference>
<evidence type="ECO:0000313" key="10">
    <source>
        <dbReference type="EMBL" id="KAK0506935.1"/>
    </source>
</evidence>
<dbReference type="InterPro" id="IPR017972">
    <property type="entry name" value="Cyt_P450_CS"/>
</dbReference>
<feature type="transmembrane region" description="Helical" evidence="9">
    <location>
        <begin position="12"/>
        <end position="31"/>
    </location>
</feature>